<organism evidence="1">
    <name type="scientific">marine sediment metagenome</name>
    <dbReference type="NCBI Taxonomy" id="412755"/>
    <lineage>
        <taxon>unclassified sequences</taxon>
        <taxon>metagenomes</taxon>
        <taxon>ecological metagenomes</taxon>
    </lineage>
</organism>
<proteinExistence type="predicted"/>
<accession>A0A0F9J342</accession>
<comment type="caution">
    <text evidence="1">The sequence shown here is derived from an EMBL/GenBank/DDBJ whole genome shotgun (WGS) entry which is preliminary data.</text>
</comment>
<gene>
    <name evidence="1" type="ORF">LCGC14_1580530</name>
</gene>
<protein>
    <submittedName>
        <fullName evidence="1">Uncharacterized protein</fullName>
    </submittedName>
</protein>
<dbReference type="AlphaFoldDB" id="A0A0F9J342"/>
<dbReference type="EMBL" id="LAZR01012435">
    <property type="protein sequence ID" value="KKM26854.1"/>
    <property type="molecule type" value="Genomic_DNA"/>
</dbReference>
<name>A0A0F9J342_9ZZZZ</name>
<reference evidence="1" key="1">
    <citation type="journal article" date="2015" name="Nature">
        <title>Complex archaea that bridge the gap between prokaryotes and eukaryotes.</title>
        <authorList>
            <person name="Spang A."/>
            <person name="Saw J.H."/>
            <person name="Jorgensen S.L."/>
            <person name="Zaremba-Niedzwiedzka K."/>
            <person name="Martijn J."/>
            <person name="Lind A.E."/>
            <person name="van Eijk R."/>
            <person name="Schleper C."/>
            <person name="Guy L."/>
            <person name="Ettema T.J."/>
        </authorList>
    </citation>
    <scope>NUCLEOTIDE SEQUENCE</scope>
</reference>
<sequence>MVLRNPGSVFEYEDQSFPSLVTTESGSKSRASHCWKLCPYSAQSTNEAFDTRVPNGEKTYHEETEGELHSYSISGIMGWACADNGCSYFLGSAITRVDQRGRRFVPASGTTCDANGLTTLSGTVELVVKPRTIVSGTRFLEI</sequence>
<evidence type="ECO:0000313" key="1">
    <source>
        <dbReference type="EMBL" id="KKM26854.1"/>
    </source>
</evidence>